<reference evidence="3" key="1">
    <citation type="submission" date="2019-03" db="EMBL/GenBank/DDBJ databases">
        <title>Long read genome sequence of the mycoparasitic Pythium oligandrum ATCC 38472 isolated from sugarbeet rhizosphere.</title>
        <authorList>
            <person name="Gaulin E."/>
        </authorList>
    </citation>
    <scope>NUCLEOTIDE SEQUENCE</scope>
    <source>
        <strain evidence="3">ATCC 38472_TT</strain>
    </source>
</reference>
<dbReference type="OrthoDB" id="167943at2759"/>
<evidence type="ECO:0000256" key="1">
    <source>
        <dbReference type="SAM" id="Coils"/>
    </source>
</evidence>
<evidence type="ECO:0000313" key="3">
    <source>
        <dbReference type="EMBL" id="TMW60507.1"/>
    </source>
</evidence>
<feature type="coiled-coil region" evidence="1">
    <location>
        <begin position="79"/>
        <end position="106"/>
    </location>
</feature>
<gene>
    <name evidence="3" type="ORF">Poli38472_000549</name>
</gene>
<feature type="region of interest" description="Disordered" evidence="2">
    <location>
        <begin position="1"/>
        <end position="33"/>
    </location>
</feature>
<dbReference type="EMBL" id="SPLM01000108">
    <property type="protein sequence ID" value="TMW60507.1"/>
    <property type="molecule type" value="Genomic_DNA"/>
</dbReference>
<organism evidence="3 4">
    <name type="scientific">Pythium oligandrum</name>
    <name type="common">Mycoparasitic fungus</name>
    <dbReference type="NCBI Taxonomy" id="41045"/>
    <lineage>
        <taxon>Eukaryota</taxon>
        <taxon>Sar</taxon>
        <taxon>Stramenopiles</taxon>
        <taxon>Oomycota</taxon>
        <taxon>Peronosporomycetes</taxon>
        <taxon>Pythiales</taxon>
        <taxon>Pythiaceae</taxon>
        <taxon>Pythium</taxon>
    </lineage>
</organism>
<sequence>MDSSDRSGVPPAPKNDSQHEQHRNARRRRPYDPTLAITSLAEAHGYESGEDTIRTASDGTLIPRSSRKRYFPRAQRRFRDRLQLLDERLRLDVNSLKQEILDLQLQHRLIDTRHRVQRHARTDAAVRVVQEYFEAFRSGIAGADDPKDLKGRQERFLADNMDENMRFGRYRDGITILMEQWRRYTLCHREFQVRLLHIDTSGAVSPTMPIVRADAMISGYITHETMSTVFPRVIELYPHLAALMVGALIEYPSLVTFHFNADGRISELDGEVDFVLPLAGVLGSLRDAALVLSASTIHEQCLIGSISTSRESGLRTVATTGSLFEFTC</sequence>
<name>A0A8K1CDZ3_PYTOL</name>
<accession>A0A8K1CDZ3</accession>
<evidence type="ECO:0000313" key="4">
    <source>
        <dbReference type="Proteomes" id="UP000794436"/>
    </source>
</evidence>
<evidence type="ECO:0000256" key="2">
    <source>
        <dbReference type="SAM" id="MobiDB-lite"/>
    </source>
</evidence>
<dbReference type="AlphaFoldDB" id="A0A8K1CDZ3"/>
<keyword evidence="1" id="KW-0175">Coiled coil</keyword>
<comment type="caution">
    <text evidence="3">The sequence shown here is derived from an EMBL/GenBank/DDBJ whole genome shotgun (WGS) entry which is preliminary data.</text>
</comment>
<keyword evidence="4" id="KW-1185">Reference proteome</keyword>
<dbReference type="Proteomes" id="UP000794436">
    <property type="component" value="Unassembled WGS sequence"/>
</dbReference>
<proteinExistence type="predicted"/>
<protein>
    <submittedName>
        <fullName evidence="3">Uncharacterized protein</fullName>
    </submittedName>
</protein>